<organism evidence="1 2">
    <name type="scientific">Desulfonema magnum</name>
    <dbReference type="NCBI Taxonomy" id="45655"/>
    <lineage>
        <taxon>Bacteria</taxon>
        <taxon>Pseudomonadati</taxon>
        <taxon>Thermodesulfobacteriota</taxon>
        <taxon>Desulfobacteria</taxon>
        <taxon>Desulfobacterales</taxon>
        <taxon>Desulfococcaceae</taxon>
        <taxon>Desulfonema</taxon>
    </lineage>
</organism>
<evidence type="ECO:0000313" key="1">
    <source>
        <dbReference type="EMBL" id="QTA86421.1"/>
    </source>
</evidence>
<dbReference type="KEGG" id="dmm:dnm_024450"/>
<reference evidence="1" key="1">
    <citation type="journal article" date="2021" name="Microb. Physiol.">
        <title>Proteogenomic Insights into the Physiology of Marine, Sulfate-Reducing, Filamentous Desulfonema limicola and Desulfonema magnum.</title>
        <authorList>
            <person name="Schnaars V."/>
            <person name="Wohlbrand L."/>
            <person name="Scheve S."/>
            <person name="Hinrichs C."/>
            <person name="Reinhardt R."/>
            <person name="Rabus R."/>
        </authorList>
    </citation>
    <scope>NUCLEOTIDE SEQUENCE</scope>
    <source>
        <strain evidence="1">4be13</strain>
    </source>
</reference>
<keyword evidence="2" id="KW-1185">Reference proteome</keyword>
<dbReference type="AlphaFoldDB" id="A0A975BJF9"/>
<gene>
    <name evidence="1" type="ORF">dnm_024450</name>
</gene>
<proteinExistence type="predicted"/>
<accession>A0A975BJF9</accession>
<dbReference type="EMBL" id="CP061800">
    <property type="protein sequence ID" value="QTA86421.1"/>
    <property type="molecule type" value="Genomic_DNA"/>
</dbReference>
<sequence>MSSFSSVSIRGSNSLSQIQRILKHKIFFIPSHYLQTDSYQKIVAKNKKNVYHKKWLFGLYSIIRLNKEYFL</sequence>
<dbReference type="Proteomes" id="UP000663722">
    <property type="component" value="Chromosome"/>
</dbReference>
<evidence type="ECO:0000313" key="2">
    <source>
        <dbReference type="Proteomes" id="UP000663722"/>
    </source>
</evidence>
<protein>
    <submittedName>
        <fullName evidence="1">Uncharacterized protein</fullName>
    </submittedName>
</protein>
<name>A0A975BJF9_9BACT</name>